<dbReference type="PANTHER" id="PTHR23257">
    <property type="entry name" value="SERINE-THREONINE PROTEIN KINASE"/>
    <property type="match status" value="1"/>
</dbReference>
<feature type="compositionally biased region" description="Basic and acidic residues" evidence="1">
    <location>
        <begin position="908"/>
        <end position="918"/>
    </location>
</feature>
<dbReference type="EMBL" id="SKBQ01000024">
    <property type="protein sequence ID" value="TPX14994.1"/>
    <property type="molecule type" value="Genomic_DNA"/>
</dbReference>
<dbReference type="Proteomes" id="UP000319257">
    <property type="component" value="Unassembled WGS sequence"/>
</dbReference>
<dbReference type="CDD" id="cd00180">
    <property type="entry name" value="PKc"/>
    <property type="match status" value="1"/>
</dbReference>
<dbReference type="SUPFAM" id="SSF56112">
    <property type="entry name" value="Protein kinase-like (PK-like)"/>
    <property type="match status" value="1"/>
</dbReference>
<proteinExistence type="predicted"/>
<feature type="domain" description="Protein kinase" evidence="2">
    <location>
        <begin position="325"/>
        <end position="565"/>
    </location>
</feature>
<feature type="compositionally biased region" description="Basic and acidic residues" evidence="1">
    <location>
        <begin position="52"/>
        <end position="64"/>
    </location>
</feature>
<evidence type="ECO:0000256" key="1">
    <source>
        <dbReference type="SAM" id="MobiDB-lite"/>
    </source>
</evidence>
<dbReference type="GO" id="GO:0005737">
    <property type="term" value="C:cytoplasm"/>
    <property type="evidence" value="ECO:0007669"/>
    <property type="project" value="TreeGrafter"/>
</dbReference>
<feature type="region of interest" description="Disordered" evidence="1">
    <location>
        <begin position="1"/>
        <end position="145"/>
    </location>
</feature>
<feature type="compositionally biased region" description="Basic and acidic residues" evidence="1">
    <location>
        <begin position="740"/>
        <end position="752"/>
    </location>
</feature>
<name>A0A507B8R3_9PEZI</name>
<evidence type="ECO:0000313" key="3">
    <source>
        <dbReference type="EMBL" id="TPX14994.1"/>
    </source>
</evidence>
<comment type="caution">
    <text evidence="3">The sequence shown here is derived from an EMBL/GenBank/DDBJ whole genome shotgun (WGS) entry which is preliminary data.</text>
</comment>
<dbReference type="InParanoid" id="A0A507B8R3"/>
<dbReference type="GeneID" id="41972271"/>
<evidence type="ECO:0000313" key="4">
    <source>
        <dbReference type="Proteomes" id="UP000319257"/>
    </source>
</evidence>
<dbReference type="PROSITE" id="PS50011">
    <property type="entry name" value="PROTEIN_KINASE_DOM"/>
    <property type="match status" value="1"/>
</dbReference>
<feature type="compositionally biased region" description="Basic and acidic residues" evidence="1">
    <location>
        <begin position="95"/>
        <end position="106"/>
    </location>
</feature>
<dbReference type="RefSeq" id="XP_030996705.1">
    <property type="nucleotide sequence ID" value="XM_031139277.1"/>
</dbReference>
<protein>
    <recommendedName>
        <fullName evidence="2">Protein kinase domain-containing protein</fullName>
    </recommendedName>
</protein>
<sequence length="933" mass="104060">MAQSEPPPPELSSSNADGRIPHKFWRKLLGRNNVPSDPAPEPPKPQDPSADDEIRPELIRRVPREVVPGLPRAKTFKRQQSELRENLEPVQPTPAERRALSMDRRWHASQTSSQCPSNPRTSAPDMVDRSISETSSVPSLPASPVEGRMLDSVDEMASLSEIQMQVPATEYRPLSPTNPPSLPDDASMTTSQYDQMIHDELEQRWILNLSMHFRDRTKREKFFVTFRQDNAHWRRVTISLDYRNAPEDSLEMDLFHTKHQRDKNAKIYEAIRESLEDIQFYETVTNLKLQTTDGRLHVHVVEDVNEVIEHPNVNMVKHLGCPRIREKDIEFDSHMSGFVYKVRVDGRLLIKKEIPGQDTVDEFLYEVNALHHLRDSPNVIEFFGVVVDDKEEKIKGLLISYADQGALIDIIYDHDHTLPWVTREKWARQVVQGLSHIHEAGFVQGDFTLSNIVIDSDENARIIDINRRGCPVGWEPPEATPLIDTGQRISMYIGVKSDLFQLGMVLWALAAQEDEPESSGRPLTFDEDLRQTTPEWYQRIVQICLSPDPRRRVHATDLLRLFPVYPTKTEGHGVADKKNGHIIRTGQPPSSWQFDPHYYVNPDLGDQTYAYPPRGRSPPSPLPSNHDGDRPYWSRGYSYGGGHSTSASSVPESMPQEYAPSEKASKFGESREISVDAVVHEAGMTGPQGKAFLEHNDETPRVEKEGLDIGSAGGDAAPPPESAHASSEEERPAEQWGSNDAKEKMIVPEVRVDTAPSDLSESHVDEDEVKPTSSPRAASWHIEDQQRDTVSSTGAEPGSTGPGPSEDDGDEKIQDQSERWEEAHPQEHAGDIQMKHSASSDKDGSSSRSKLDKVTTDTLFESSDPPPVGPGSEAACRSPAAATGGTVAEDLQGIGSAHESSAGGDESPTTHETMEHDLGLLTTTHQPTDHEAT</sequence>
<reference evidence="3 4" key="1">
    <citation type="submission" date="2019-06" db="EMBL/GenBank/DDBJ databases">
        <title>Draft genome sequence of the filamentous fungus Phialemoniopsis curvata isolated from diesel fuel.</title>
        <authorList>
            <person name="Varaljay V.A."/>
            <person name="Lyon W.J."/>
            <person name="Crouch A.L."/>
            <person name="Drake C.E."/>
            <person name="Hollomon J.M."/>
            <person name="Nadeau L.J."/>
            <person name="Nunn H.S."/>
            <person name="Stevenson B.S."/>
            <person name="Bojanowski C.L."/>
            <person name="Crookes-Goodson W.J."/>
        </authorList>
    </citation>
    <scope>NUCLEOTIDE SEQUENCE [LARGE SCALE GENOMIC DNA]</scope>
    <source>
        <strain evidence="3 4">D216</strain>
    </source>
</reference>
<dbReference type="STRING" id="1093900.A0A507B8R3"/>
<dbReference type="InterPro" id="IPR050167">
    <property type="entry name" value="Ser_Thr_protein_kinase"/>
</dbReference>
<feature type="region of interest" description="Disordered" evidence="1">
    <location>
        <begin position="705"/>
        <end position="933"/>
    </location>
</feature>
<gene>
    <name evidence="3" type="ORF">E0L32_004824</name>
</gene>
<dbReference type="InterPro" id="IPR011009">
    <property type="entry name" value="Kinase-like_dom_sf"/>
</dbReference>
<accession>A0A507B8R3</accession>
<dbReference type="AlphaFoldDB" id="A0A507B8R3"/>
<dbReference type="Pfam" id="PF00069">
    <property type="entry name" value="Pkinase"/>
    <property type="match status" value="1"/>
</dbReference>
<feature type="compositionally biased region" description="Pro residues" evidence="1">
    <location>
        <begin position="37"/>
        <end position="46"/>
    </location>
</feature>
<keyword evidence="4" id="KW-1185">Reference proteome</keyword>
<dbReference type="GO" id="GO:0005524">
    <property type="term" value="F:ATP binding"/>
    <property type="evidence" value="ECO:0007669"/>
    <property type="project" value="InterPro"/>
</dbReference>
<feature type="compositionally biased region" description="Basic and acidic residues" evidence="1">
    <location>
        <begin position="811"/>
        <end position="855"/>
    </location>
</feature>
<feature type="compositionally biased region" description="Pro residues" evidence="1">
    <location>
        <begin position="1"/>
        <end position="10"/>
    </location>
</feature>
<evidence type="ECO:0000259" key="2">
    <source>
        <dbReference type="PROSITE" id="PS50011"/>
    </source>
</evidence>
<dbReference type="GO" id="GO:0004672">
    <property type="term" value="F:protein kinase activity"/>
    <property type="evidence" value="ECO:0007669"/>
    <property type="project" value="InterPro"/>
</dbReference>
<dbReference type="GO" id="GO:0007165">
    <property type="term" value="P:signal transduction"/>
    <property type="evidence" value="ECO:0007669"/>
    <property type="project" value="TreeGrafter"/>
</dbReference>
<dbReference type="Gene3D" id="1.10.510.10">
    <property type="entry name" value="Transferase(Phosphotransferase) domain 1"/>
    <property type="match status" value="1"/>
</dbReference>
<dbReference type="InterPro" id="IPR000719">
    <property type="entry name" value="Prot_kinase_dom"/>
</dbReference>
<dbReference type="OrthoDB" id="635774at2759"/>
<feature type="compositionally biased region" description="Polar residues" evidence="1">
    <location>
        <begin position="108"/>
        <end position="121"/>
    </location>
</feature>
<feature type="region of interest" description="Disordered" evidence="1">
    <location>
        <begin position="570"/>
        <end position="669"/>
    </location>
</feature>
<organism evidence="3 4">
    <name type="scientific">Thyridium curvatum</name>
    <dbReference type="NCBI Taxonomy" id="1093900"/>
    <lineage>
        <taxon>Eukaryota</taxon>
        <taxon>Fungi</taxon>
        <taxon>Dikarya</taxon>
        <taxon>Ascomycota</taxon>
        <taxon>Pezizomycotina</taxon>
        <taxon>Sordariomycetes</taxon>
        <taxon>Sordariomycetidae</taxon>
        <taxon>Thyridiales</taxon>
        <taxon>Thyridiaceae</taxon>
        <taxon>Thyridium</taxon>
    </lineage>
</organism>
<feature type="compositionally biased region" description="Basic and acidic residues" evidence="1">
    <location>
        <begin position="570"/>
        <end position="579"/>
    </location>
</feature>